<protein>
    <submittedName>
        <fullName evidence="1">Uncharacterized protein</fullName>
    </submittedName>
</protein>
<evidence type="ECO:0000313" key="1">
    <source>
        <dbReference type="EMBL" id="EGW01093.1"/>
    </source>
</evidence>
<gene>
    <name evidence="1" type="ORF">I79_007186</name>
</gene>
<dbReference type="Proteomes" id="UP000001075">
    <property type="component" value="Unassembled WGS sequence"/>
</dbReference>
<dbReference type="EMBL" id="JH000238">
    <property type="protein sequence ID" value="EGW01093.1"/>
    <property type="molecule type" value="Genomic_DNA"/>
</dbReference>
<reference evidence="2" key="1">
    <citation type="journal article" date="2011" name="Nat. Biotechnol.">
        <title>The genomic sequence of the Chinese hamster ovary (CHO)-K1 cell line.</title>
        <authorList>
            <person name="Xu X."/>
            <person name="Nagarajan H."/>
            <person name="Lewis N.E."/>
            <person name="Pan S."/>
            <person name="Cai Z."/>
            <person name="Liu X."/>
            <person name="Chen W."/>
            <person name="Xie M."/>
            <person name="Wang W."/>
            <person name="Hammond S."/>
            <person name="Andersen M.R."/>
            <person name="Neff N."/>
            <person name="Passarelli B."/>
            <person name="Koh W."/>
            <person name="Fan H.C."/>
            <person name="Wang J."/>
            <person name="Gui Y."/>
            <person name="Lee K.H."/>
            <person name="Betenbaugh M.J."/>
            <person name="Quake S.R."/>
            <person name="Famili I."/>
            <person name="Palsson B.O."/>
            <person name="Wang J."/>
        </authorList>
    </citation>
    <scope>NUCLEOTIDE SEQUENCE [LARGE SCALE GENOMIC DNA]</scope>
    <source>
        <strain evidence="2">CHO K1 cell line</strain>
    </source>
</reference>
<name>G3H9V5_CRIGR</name>
<dbReference type="AlphaFoldDB" id="G3H9V5"/>
<accession>G3H9V5</accession>
<sequence>MTMSVEIFNLCRQWGKQVPWLKHSVGRSEKMADARSLQIPHLDITNQDMPMNGWLAATFSHTCSGRAQKIFFSTATLDPRRGEKHGSFLGEGELTWSL</sequence>
<dbReference type="InParanoid" id="G3H9V5"/>
<evidence type="ECO:0000313" key="2">
    <source>
        <dbReference type="Proteomes" id="UP000001075"/>
    </source>
</evidence>
<proteinExistence type="predicted"/>
<organism evidence="1 2">
    <name type="scientific">Cricetulus griseus</name>
    <name type="common">Chinese hamster</name>
    <name type="synonym">Cricetulus barabensis griseus</name>
    <dbReference type="NCBI Taxonomy" id="10029"/>
    <lineage>
        <taxon>Eukaryota</taxon>
        <taxon>Metazoa</taxon>
        <taxon>Chordata</taxon>
        <taxon>Craniata</taxon>
        <taxon>Vertebrata</taxon>
        <taxon>Euteleostomi</taxon>
        <taxon>Mammalia</taxon>
        <taxon>Eutheria</taxon>
        <taxon>Euarchontoglires</taxon>
        <taxon>Glires</taxon>
        <taxon>Rodentia</taxon>
        <taxon>Myomorpha</taxon>
        <taxon>Muroidea</taxon>
        <taxon>Cricetidae</taxon>
        <taxon>Cricetinae</taxon>
        <taxon>Cricetulus</taxon>
    </lineage>
</organism>